<dbReference type="SUPFAM" id="SSF52507">
    <property type="entry name" value="Homo-oligomeric flavin-containing Cys decarboxylases, HFCD"/>
    <property type="match status" value="1"/>
</dbReference>
<comment type="caution">
    <text evidence="7">Lacks conserved residue(s) required for the propagation of feature annotation.</text>
</comment>
<keyword evidence="1 7" id="KW-0637">Prenyltransferase</keyword>
<evidence type="ECO:0000259" key="8">
    <source>
        <dbReference type="Pfam" id="PF02441"/>
    </source>
</evidence>
<dbReference type="PANTHER" id="PTHR43374:SF1">
    <property type="entry name" value="FLAVIN PRENYLTRANSFERASE PAD1, MITOCHONDRIAL"/>
    <property type="match status" value="1"/>
</dbReference>
<evidence type="ECO:0000256" key="2">
    <source>
        <dbReference type="ARBA" id="ARBA00022630"/>
    </source>
</evidence>
<reference evidence="9 10" key="1">
    <citation type="journal article" date="2018" name="Genome Biol. Evol.">
        <title>Cladogenesis and Genomic Streamlining in Extracellular Endosymbionts of Tropical Stink Bugs.</title>
        <authorList>
            <person name="Otero-Bravo A."/>
            <person name="Goffredi S."/>
            <person name="Sabree Z.L."/>
        </authorList>
    </citation>
    <scope>NUCLEOTIDE SEQUENCE [LARGE SCALE GENOMIC DNA]</scope>
    <source>
        <strain evidence="9 10">SoEE</strain>
    </source>
</reference>
<feature type="binding site" evidence="7">
    <location>
        <begin position="10"/>
        <end position="12"/>
    </location>
    <ligand>
        <name>FMN</name>
        <dbReference type="ChEBI" id="CHEBI:58210"/>
    </ligand>
</feature>
<dbReference type="RefSeq" id="WP_136130841.1">
    <property type="nucleotide sequence ID" value="NZ_PDKT01000001.1"/>
</dbReference>
<dbReference type="OrthoDB" id="9781577at2"/>
<evidence type="ECO:0000313" key="10">
    <source>
        <dbReference type="Proteomes" id="UP000296153"/>
    </source>
</evidence>
<dbReference type="PANTHER" id="PTHR43374">
    <property type="entry name" value="FLAVIN PRENYLTRANSFERASE"/>
    <property type="match status" value="1"/>
</dbReference>
<comment type="caution">
    <text evidence="9">The sequence shown here is derived from an EMBL/GenBank/DDBJ whole genome shotgun (WGS) entry which is preliminary data.</text>
</comment>
<keyword evidence="9" id="KW-0456">Lyase</keyword>
<feature type="binding site" evidence="7">
    <location>
        <position position="169"/>
    </location>
    <ligand>
        <name>dimethylallyl phosphate</name>
        <dbReference type="ChEBI" id="CHEBI:88052"/>
    </ligand>
</feature>
<dbReference type="Pfam" id="PF02441">
    <property type="entry name" value="Flavoprotein"/>
    <property type="match status" value="1"/>
</dbReference>
<evidence type="ECO:0000256" key="4">
    <source>
        <dbReference type="ARBA" id="ARBA00022679"/>
    </source>
</evidence>
<comment type="catalytic activity">
    <reaction evidence="5 7">
        <text>dimethylallyl phosphate + FMNH2 = prenylated FMNH2 + phosphate</text>
        <dbReference type="Rhea" id="RHEA:37743"/>
        <dbReference type="ChEBI" id="CHEBI:43474"/>
        <dbReference type="ChEBI" id="CHEBI:57618"/>
        <dbReference type="ChEBI" id="CHEBI:87467"/>
        <dbReference type="ChEBI" id="CHEBI:88052"/>
        <dbReference type="EC" id="2.5.1.129"/>
    </reaction>
</comment>
<keyword evidence="2 7" id="KW-0285">Flavoprotein</keyword>
<sequence>MERLIIGISGASGIVYSLRMLQVLKKVDNIETHLVMSQSSYETLKIESKLNLRNVQDMANVIHNVQNMAASISSGSFKTLGMVILPCSIKTLSGIVHSYSDSLLIRAADVILKEKRKLVLCLRETPLHIGHLRMMTKAAKLGAIIMPMVPAFYHYPQNIEQIIDQTVNRIIDQFDIKLSEDLFTRWNGIQ</sequence>
<dbReference type="EMBL" id="PDKT01000001">
    <property type="protein sequence ID" value="PPI88230.1"/>
    <property type="molecule type" value="Genomic_DNA"/>
</dbReference>
<evidence type="ECO:0000256" key="7">
    <source>
        <dbReference type="HAMAP-Rule" id="MF_01984"/>
    </source>
</evidence>
<evidence type="ECO:0000256" key="1">
    <source>
        <dbReference type="ARBA" id="ARBA00022602"/>
    </source>
</evidence>
<protein>
    <recommendedName>
        <fullName evidence="7">Flavin prenyltransferase UbiX</fullName>
        <ecNumber evidence="7">2.5.1.129</ecNumber>
    </recommendedName>
</protein>
<evidence type="ECO:0000256" key="3">
    <source>
        <dbReference type="ARBA" id="ARBA00022643"/>
    </source>
</evidence>
<gene>
    <name evidence="7" type="primary">ubiX</name>
    <name evidence="9" type="ORF">CRV12_01175</name>
</gene>
<keyword evidence="3 7" id="KW-0288">FMN</keyword>
<keyword evidence="4 7" id="KW-0808">Transferase</keyword>
<dbReference type="FunFam" id="3.40.50.1950:FF:000001">
    <property type="entry name" value="Flavin prenyltransferase UbiX"/>
    <property type="match status" value="1"/>
</dbReference>
<feature type="binding site" evidence="7">
    <location>
        <position position="153"/>
    </location>
    <ligand>
        <name>dimethylallyl phosphate</name>
        <dbReference type="ChEBI" id="CHEBI:88052"/>
    </ligand>
</feature>
<evidence type="ECO:0000256" key="5">
    <source>
        <dbReference type="ARBA" id="ARBA00050612"/>
    </source>
</evidence>
<dbReference type="InterPro" id="IPR004507">
    <property type="entry name" value="UbiX-like"/>
</dbReference>
<feature type="binding site" evidence="7">
    <location>
        <position position="37"/>
    </location>
    <ligand>
        <name>FMN</name>
        <dbReference type="ChEBI" id="CHEBI:58210"/>
    </ligand>
</feature>
<dbReference type="EC" id="2.5.1.129" evidence="7"/>
<evidence type="ECO:0000313" key="9">
    <source>
        <dbReference type="EMBL" id="PPI88230.1"/>
    </source>
</evidence>
<name>A0A2P5T0Z2_9GAMM</name>
<dbReference type="GO" id="GO:0016831">
    <property type="term" value="F:carboxy-lyase activity"/>
    <property type="evidence" value="ECO:0007669"/>
    <property type="project" value="TreeGrafter"/>
</dbReference>
<dbReference type="NCBIfam" id="NF004685">
    <property type="entry name" value="PRK06029.1"/>
    <property type="match status" value="1"/>
</dbReference>
<dbReference type="Proteomes" id="UP000296153">
    <property type="component" value="Unassembled WGS sequence"/>
</dbReference>
<feature type="binding site" evidence="7">
    <location>
        <position position="123"/>
    </location>
    <ligand>
        <name>FMN</name>
        <dbReference type="ChEBI" id="CHEBI:58210"/>
    </ligand>
</feature>
<dbReference type="HAMAP" id="MF_01984">
    <property type="entry name" value="ubiX_pad"/>
    <property type="match status" value="1"/>
</dbReference>
<organism evidence="9 10">
    <name type="scientific">Candidatus Pantoea edessiphila</name>
    <dbReference type="NCBI Taxonomy" id="2044610"/>
    <lineage>
        <taxon>Bacteria</taxon>
        <taxon>Pseudomonadati</taxon>
        <taxon>Pseudomonadota</taxon>
        <taxon>Gammaproteobacteria</taxon>
        <taxon>Enterobacterales</taxon>
        <taxon>Erwiniaceae</taxon>
        <taxon>Pantoea</taxon>
    </lineage>
</organism>
<comment type="similarity">
    <text evidence="6 7">Belongs to the UbiX/PAD1 family.</text>
</comment>
<evidence type="ECO:0000256" key="6">
    <source>
        <dbReference type="ARBA" id="ARBA00060793"/>
    </source>
</evidence>
<dbReference type="GO" id="GO:0106141">
    <property type="term" value="F:flavin prenyltransferase activity"/>
    <property type="evidence" value="ECO:0007669"/>
    <property type="project" value="UniProtKB-EC"/>
</dbReference>
<dbReference type="NCBIfam" id="TIGR00421">
    <property type="entry name" value="ubiX_pad"/>
    <property type="match status" value="1"/>
</dbReference>
<dbReference type="AlphaFoldDB" id="A0A2P5T0Z2"/>
<feature type="binding site" evidence="7">
    <location>
        <begin position="88"/>
        <end position="91"/>
    </location>
    <ligand>
        <name>FMN</name>
        <dbReference type="ChEBI" id="CHEBI:58210"/>
    </ligand>
</feature>
<comment type="function">
    <text evidence="7">Flavin prenyltransferase that catalyzes the synthesis of the prenylated FMN cofactor (prenyl-FMN) for 4-hydroxy-3-polyprenylbenzoic acid decarboxylase UbiD. The prenyltransferase is metal-independent and links a dimethylallyl moiety from dimethylallyl monophosphate (DMAP) to the flavin N5 and C6 atoms of FMN.</text>
</comment>
<dbReference type="InterPro" id="IPR036551">
    <property type="entry name" value="Flavin_trans-like"/>
</dbReference>
<proteinExistence type="inferred from homology"/>
<dbReference type="Gene3D" id="3.40.50.1950">
    <property type="entry name" value="Flavin prenyltransferase-like"/>
    <property type="match status" value="1"/>
</dbReference>
<feature type="domain" description="Flavoprotein" evidence="8">
    <location>
        <begin position="3"/>
        <end position="173"/>
    </location>
</feature>
<dbReference type="InterPro" id="IPR003382">
    <property type="entry name" value="Flavoprotein"/>
</dbReference>
<accession>A0A2P5T0Z2</accession>